<dbReference type="Gene3D" id="1.10.10.60">
    <property type="entry name" value="Homeodomain-like"/>
    <property type="match status" value="2"/>
</dbReference>
<keyword evidence="8" id="KW-0804">Transcription</keyword>
<dbReference type="InterPro" id="IPR001789">
    <property type="entry name" value="Sig_transdc_resp-reg_receiver"/>
</dbReference>
<dbReference type="Gene3D" id="3.40.50.2300">
    <property type="match status" value="1"/>
</dbReference>
<dbReference type="PROSITE" id="PS00041">
    <property type="entry name" value="HTH_ARAC_FAMILY_1"/>
    <property type="match status" value="1"/>
</dbReference>
<dbReference type="PRINTS" id="PR00032">
    <property type="entry name" value="HTHARAC"/>
</dbReference>
<name>S0FLI1_RUMCE</name>
<evidence type="ECO:0000259" key="11">
    <source>
        <dbReference type="PROSITE" id="PS01124"/>
    </source>
</evidence>
<evidence type="ECO:0000256" key="1">
    <source>
        <dbReference type="ARBA" id="ARBA00004496"/>
    </source>
</evidence>
<comment type="subcellular location">
    <subcellularLocation>
        <location evidence="1">Cytoplasm</location>
    </subcellularLocation>
</comment>
<evidence type="ECO:0000313" key="13">
    <source>
        <dbReference type="EMBL" id="EMS73085.1"/>
    </source>
</evidence>
<protein>
    <recommendedName>
        <fullName evidence="2">Stage 0 sporulation protein A homolog</fullName>
    </recommendedName>
</protein>
<organism evidence="13 14">
    <name type="scientific">Ruminiclostridium cellobioparum subsp. termitidis CT1112</name>
    <dbReference type="NCBI Taxonomy" id="1195236"/>
    <lineage>
        <taxon>Bacteria</taxon>
        <taxon>Bacillati</taxon>
        <taxon>Bacillota</taxon>
        <taxon>Clostridia</taxon>
        <taxon>Eubacteriales</taxon>
        <taxon>Oscillospiraceae</taxon>
        <taxon>Ruminiclostridium</taxon>
    </lineage>
</organism>
<feature type="domain" description="HTH araC/xylS-type" evidence="11">
    <location>
        <begin position="426"/>
        <end position="525"/>
    </location>
</feature>
<comment type="caution">
    <text evidence="13">The sequence shown here is derived from an EMBL/GenBank/DDBJ whole genome shotgun (WGS) entry which is preliminary data.</text>
</comment>
<evidence type="ECO:0000256" key="8">
    <source>
        <dbReference type="ARBA" id="ARBA00023163"/>
    </source>
</evidence>
<dbReference type="Pfam" id="PF00072">
    <property type="entry name" value="Response_reg"/>
    <property type="match status" value="1"/>
</dbReference>
<feature type="modified residue" description="4-aspartylphosphate" evidence="10">
    <location>
        <position position="55"/>
    </location>
</feature>
<dbReference type="PATRIC" id="fig|1195236.3.peg.1240"/>
<dbReference type="InterPro" id="IPR018060">
    <property type="entry name" value="HTH_AraC"/>
</dbReference>
<evidence type="ECO:0000256" key="3">
    <source>
        <dbReference type="ARBA" id="ARBA00022490"/>
    </source>
</evidence>
<evidence type="ECO:0000256" key="4">
    <source>
        <dbReference type="ARBA" id="ARBA00022553"/>
    </source>
</evidence>
<dbReference type="EMBL" id="AORV01000022">
    <property type="protein sequence ID" value="EMS73085.1"/>
    <property type="molecule type" value="Genomic_DNA"/>
</dbReference>
<dbReference type="CDD" id="cd17536">
    <property type="entry name" value="REC_YesN-like"/>
    <property type="match status" value="1"/>
</dbReference>
<dbReference type="GO" id="GO:0043565">
    <property type="term" value="F:sequence-specific DNA binding"/>
    <property type="evidence" value="ECO:0007669"/>
    <property type="project" value="InterPro"/>
</dbReference>
<proteinExistence type="predicted"/>
<dbReference type="Pfam" id="PF12833">
    <property type="entry name" value="HTH_18"/>
    <property type="match status" value="1"/>
</dbReference>
<dbReference type="GO" id="GO:0000160">
    <property type="term" value="P:phosphorelay signal transduction system"/>
    <property type="evidence" value="ECO:0007669"/>
    <property type="project" value="UniProtKB-KW"/>
</dbReference>
<dbReference type="PROSITE" id="PS50110">
    <property type="entry name" value="RESPONSE_REGULATORY"/>
    <property type="match status" value="1"/>
</dbReference>
<dbReference type="InterPro" id="IPR009057">
    <property type="entry name" value="Homeodomain-like_sf"/>
</dbReference>
<keyword evidence="5" id="KW-0902">Two-component regulatory system</keyword>
<evidence type="ECO:0000313" key="14">
    <source>
        <dbReference type="Proteomes" id="UP000014155"/>
    </source>
</evidence>
<keyword evidence="3" id="KW-0963">Cytoplasm</keyword>
<keyword evidence="14" id="KW-1185">Reference proteome</keyword>
<comment type="function">
    <text evidence="9">May play the central regulatory role in sporulation. It may be an element of the effector pathway responsible for the activation of sporulation genes in response to nutritional stress. Spo0A may act in concert with spo0H (a sigma factor) to control the expression of some genes that are critical to the sporulation process.</text>
</comment>
<dbReference type="SUPFAM" id="SSF52172">
    <property type="entry name" value="CheY-like"/>
    <property type="match status" value="1"/>
</dbReference>
<dbReference type="eggNOG" id="COG2207">
    <property type="taxonomic scope" value="Bacteria"/>
</dbReference>
<dbReference type="AlphaFoldDB" id="S0FLI1"/>
<dbReference type="RefSeq" id="WP_004624415.1">
    <property type="nucleotide sequence ID" value="NZ_AORV01000022.1"/>
</dbReference>
<gene>
    <name evidence="13" type="ORF">CTER_0950</name>
</gene>
<dbReference type="GO" id="GO:0003700">
    <property type="term" value="F:DNA-binding transcription factor activity"/>
    <property type="evidence" value="ECO:0007669"/>
    <property type="project" value="InterPro"/>
</dbReference>
<evidence type="ECO:0000256" key="7">
    <source>
        <dbReference type="ARBA" id="ARBA00023125"/>
    </source>
</evidence>
<evidence type="ECO:0000256" key="6">
    <source>
        <dbReference type="ARBA" id="ARBA00023015"/>
    </source>
</evidence>
<dbReference type="SMART" id="SM00448">
    <property type="entry name" value="REC"/>
    <property type="match status" value="1"/>
</dbReference>
<dbReference type="InterPro" id="IPR018062">
    <property type="entry name" value="HTH_AraC-typ_CS"/>
</dbReference>
<dbReference type="STRING" id="1195236.CTER_0950"/>
<evidence type="ECO:0000256" key="2">
    <source>
        <dbReference type="ARBA" id="ARBA00018672"/>
    </source>
</evidence>
<dbReference type="PROSITE" id="PS01124">
    <property type="entry name" value="HTH_ARAC_FAMILY_2"/>
    <property type="match status" value="1"/>
</dbReference>
<dbReference type="SMART" id="SM00342">
    <property type="entry name" value="HTH_ARAC"/>
    <property type="match status" value="1"/>
</dbReference>
<accession>S0FLI1</accession>
<dbReference type="PANTHER" id="PTHR42713:SF3">
    <property type="entry name" value="TRANSCRIPTIONAL REGULATORY PROTEIN HPTR"/>
    <property type="match status" value="1"/>
</dbReference>
<evidence type="ECO:0000256" key="10">
    <source>
        <dbReference type="PROSITE-ProRule" id="PRU00169"/>
    </source>
</evidence>
<dbReference type="PANTHER" id="PTHR42713">
    <property type="entry name" value="HISTIDINE KINASE-RELATED"/>
    <property type="match status" value="1"/>
</dbReference>
<keyword evidence="7" id="KW-0238">DNA-binding</keyword>
<dbReference type="eggNOG" id="COG4753">
    <property type="taxonomic scope" value="Bacteria"/>
</dbReference>
<dbReference type="SUPFAM" id="SSF46689">
    <property type="entry name" value="Homeodomain-like"/>
    <property type="match status" value="2"/>
</dbReference>
<evidence type="ECO:0000259" key="12">
    <source>
        <dbReference type="PROSITE" id="PS50110"/>
    </source>
</evidence>
<evidence type="ECO:0000256" key="9">
    <source>
        <dbReference type="ARBA" id="ARBA00024867"/>
    </source>
</evidence>
<sequence>MLKLIIVDDEKTTRDSLEAYIPWKELGIDVVATAKNGLAALELAEQTPPDIVLSDVRMPKMDGIELAINIRSRFPQCKIIFLSGYSDKEYLKSAINLKAVSYIEKPIQIEEIKTVIRKTVALCKEEEQQKAQTDKLNNLLTENEPFIRQEVTLELIKENPDVSDLSVKYENLFQMLDSAHSFVVYSIAINWDSSVDNDTRIDCRRNLLKIFCDLIELNNLAGFTEDNQMTIISAKTQDCKLSAFQTALKLAGELSSNASGLFTFSIGIGTPSPDYKNLQDSYYTACSAVHNQFYDSAKNIFEYREWSGSYFEVEKSVYTDFKTVLKKRDFTGAAGIIKNITDRAAIEMDNDINSVKNVFFNLLLIIFEVARENHFINKAQDSEKKYIWQEIDATKTLASLSKYVHTHVETILVQANDKDSVNHKIHVIMKYVHEHYAENSLTIQTIAENVYLSQTYLCAFFKKSTGKTLNEFITEVRIEKSKELLKDSNVKLYEIATSIGFTDANYFSTLFKKYTGYTPSEFRERVYS</sequence>
<dbReference type="InterPro" id="IPR020449">
    <property type="entry name" value="Tscrpt_reg_AraC-type_HTH"/>
</dbReference>
<keyword evidence="4 10" id="KW-0597">Phosphoprotein</keyword>
<dbReference type="InterPro" id="IPR051552">
    <property type="entry name" value="HptR"/>
</dbReference>
<dbReference type="Proteomes" id="UP000014155">
    <property type="component" value="Unassembled WGS sequence"/>
</dbReference>
<evidence type="ECO:0000256" key="5">
    <source>
        <dbReference type="ARBA" id="ARBA00023012"/>
    </source>
</evidence>
<reference evidence="13 14" key="1">
    <citation type="journal article" date="2013" name="Genome Announc.">
        <title>Draft Genome Sequence of the Cellulolytic, Mesophilic, Anaerobic Bacterium Clostridium termitidis Strain CT1112 (DSM 5398).</title>
        <authorList>
            <person name="Lal S."/>
            <person name="Ramachandran U."/>
            <person name="Zhang X."/>
            <person name="Munir R."/>
            <person name="Sparling R."/>
            <person name="Levin D.B."/>
        </authorList>
    </citation>
    <scope>NUCLEOTIDE SEQUENCE [LARGE SCALE GENOMIC DNA]</scope>
    <source>
        <strain evidence="13 14">CT1112</strain>
    </source>
</reference>
<feature type="domain" description="Response regulatory" evidence="12">
    <location>
        <begin position="3"/>
        <end position="120"/>
    </location>
</feature>
<dbReference type="GO" id="GO:0005737">
    <property type="term" value="C:cytoplasm"/>
    <property type="evidence" value="ECO:0007669"/>
    <property type="project" value="UniProtKB-SubCell"/>
</dbReference>
<keyword evidence="6" id="KW-0805">Transcription regulation</keyword>
<dbReference type="InterPro" id="IPR011006">
    <property type="entry name" value="CheY-like_superfamily"/>
</dbReference>